<evidence type="ECO:0000313" key="2">
    <source>
        <dbReference type="EMBL" id="MFD1166216.1"/>
    </source>
</evidence>
<keyword evidence="3" id="KW-1185">Reference proteome</keyword>
<proteinExistence type="predicted"/>
<dbReference type="PANTHER" id="PTHR39337:SF1">
    <property type="entry name" value="BLR5642 PROTEIN"/>
    <property type="match status" value="1"/>
</dbReference>
<comment type="caution">
    <text evidence="2">The sequence shown here is derived from an EMBL/GenBank/DDBJ whole genome shotgun (WGS) entry which is preliminary data.</text>
</comment>
<dbReference type="Pfam" id="PF11160">
    <property type="entry name" value="Hva1_TUDOR"/>
    <property type="match status" value="1"/>
</dbReference>
<name>A0ABW3RMY0_9SPHI</name>
<dbReference type="Proteomes" id="UP001597205">
    <property type="component" value="Unassembled WGS sequence"/>
</dbReference>
<evidence type="ECO:0000313" key="3">
    <source>
        <dbReference type="Proteomes" id="UP001597205"/>
    </source>
</evidence>
<dbReference type="InterPro" id="IPR021331">
    <property type="entry name" value="Hva1_TUDOR"/>
</dbReference>
<feature type="domain" description="Hypervirulence associated protein TUDOR" evidence="1">
    <location>
        <begin position="188"/>
        <end position="246"/>
    </location>
</feature>
<protein>
    <submittedName>
        <fullName evidence="2">HVA1 family protein</fullName>
    </submittedName>
</protein>
<dbReference type="EMBL" id="JBHTKY010000016">
    <property type="protein sequence ID" value="MFD1166216.1"/>
    <property type="molecule type" value="Genomic_DNA"/>
</dbReference>
<dbReference type="PANTHER" id="PTHR39337">
    <property type="entry name" value="BLR5642 PROTEIN"/>
    <property type="match status" value="1"/>
</dbReference>
<dbReference type="Pfam" id="PF04343">
    <property type="entry name" value="DUF488"/>
    <property type="match status" value="1"/>
</dbReference>
<organism evidence="2 3">
    <name type="scientific">Sphingobacterium daejeonense</name>
    <dbReference type="NCBI Taxonomy" id="371142"/>
    <lineage>
        <taxon>Bacteria</taxon>
        <taxon>Pseudomonadati</taxon>
        <taxon>Bacteroidota</taxon>
        <taxon>Sphingobacteriia</taxon>
        <taxon>Sphingobacteriales</taxon>
        <taxon>Sphingobacteriaceae</taxon>
        <taxon>Sphingobacterium</taxon>
    </lineage>
</organism>
<gene>
    <name evidence="2" type="ORF">ACFQ2C_11420</name>
</gene>
<dbReference type="InterPro" id="IPR007438">
    <property type="entry name" value="DUF488"/>
</dbReference>
<evidence type="ECO:0000259" key="1">
    <source>
        <dbReference type="Pfam" id="PF11160"/>
    </source>
</evidence>
<accession>A0ABW3RMY0</accession>
<sequence length="250" mass="29042">MKKEIYSIGHSTHPIEEFLEILKSFAITLLVDIRRHPGSRKYPQYNQDNLGQVLQNHQIEYLHLAELGGRRKPKKDSRNTGWRNLSFRGYADYMESEEFIDGIQKLEDLANKQKTAFMCSEAVWWSCHRSMVADYLKLEGWTVWHIMGAQKSVEHPYTSVAKIIDSKLNYEDINLFNSHNMEKKFKIGDQVSWNSEAGRVSGTIIKIHTKDFNYKGYTHHASPEDPQYEIKSNKTDHIAAHKGKALTLEE</sequence>
<dbReference type="RefSeq" id="WP_380896706.1">
    <property type="nucleotide sequence ID" value="NZ_JBHTKY010000016.1"/>
</dbReference>
<reference evidence="3" key="1">
    <citation type="journal article" date="2019" name="Int. J. Syst. Evol. Microbiol.">
        <title>The Global Catalogue of Microorganisms (GCM) 10K type strain sequencing project: providing services to taxonomists for standard genome sequencing and annotation.</title>
        <authorList>
            <consortium name="The Broad Institute Genomics Platform"/>
            <consortium name="The Broad Institute Genome Sequencing Center for Infectious Disease"/>
            <person name="Wu L."/>
            <person name="Ma J."/>
        </authorList>
    </citation>
    <scope>NUCLEOTIDE SEQUENCE [LARGE SCALE GENOMIC DNA]</scope>
    <source>
        <strain evidence="3">CCUG 52468</strain>
    </source>
</reference>